<dbReference type="AlphaFoldDB" id="A0A8S2WG80"/>
<proteinExistence type="predicted"/>
<name>A0A8S2WG80_9BILA</name>
<feature type="domain" description="Reverse transcriptase" evidence="1">
    <location>
        <begin position="94"/>
        <end position="174"/>
    </location>
</feature>
<gene>
    <name evidence="2" type="ORF">SRO942_LOCUS41907</name>
</gene>
<evidence type="ECO:0000259" key="1">
    <source>
        <dbReference type="Pfam" id="PF00078"/>
    </source>
</evidence>
<protein>
    <recommendedName>
        <fullName evidence="1">Reverse transcriptase domain-containing protein</fullName>
    </recommendedName>
</protein>
<evidence type="ECO:0000313" key="3">
    <source>
        <dbReference type="Proteomes" id="UP000681722"/>
    </source>
</evidence>
<dbReference type="InterPro" id="IPR000477">
    <property type="entry name" value="RT_dom"/>
</dbReference>
<comment type="caution">
    <text evidence="2">The sequence shown here is derived from an EMBL/GenBank/DDBJ whole genome shotgun (WGS) entry which is preliminary data.</text>
</comment>
<dbReference type="Pfam" id="PF00078">
    <property type="entry name" value="RVT_1"/>
    <property type="match status" value="1"/>
</dbReference>
<dbReference type="Proteomes" id="UP000681722">
    <property type="component" value="Unassembled WGS sequence"/>
</dbReference>
<dbReference type="OrthoDB" id="410381at2759"/>
<accession>A0A8S2WG80</accession>
<evidence type="ECO:0000313" key="2">
    <source>
        <dbReference type="EMBL" id="CAF4444804.1"/>
    </source>
</evidence>
<organism evidence="2 3">
    <name type="scientific">Didymodactylos carnosus</name>
    <dbReference type="NCBI Taxonomy" id="1234261"/>
    <lineage>
        <taxon>Eukaryota</taxon>
        <taxon>Metazoa</taxon>
        <taxon>Spiralia</taxon>
        <taxon>Gnathifera</taxon>
        <taxon>Rotifera</taxon>
        <taxon>Eurotatoria</taxon>
        <taxon>Bdelloidea</taxon>
        <taxon>Philodinida</taxon>
        <taxon>Philodinidae</taxon>
        <taxon>Didymodactylos</taxon>
    </lineage>
</organism>
<reference evidence="2" key="1">
    <citation type="submission" date="2021-02" db="EMBL/GenBank/DDBJ databases">
        <authorList>
            <person name="Nowell W R."/>
        </authorList>
    </citation>
    <scope>NUCLEOTIDE SEQUENCE</scope>
</reference>
<sequence>MLIMPHEFQSKSQRTVVHPLTFSGLNDVLVEMLNNDQQLQAQVAAIVSSNNSDVSSPAKDIIAVMNQGVLKEIDQRLNALEKQTAASEKKTGDLERYNCTWCLHFYGLFVDTDIITMVEGRYSSKRIINRGVPQGSVLGPLLFVVYIDDLCNGIMSTIKLFADDVSLYTRGIDISRAATLITISSLLISGRKTGSSL</sequence>
<dbReference type="EMBL" id="CAJOBC010097071">
    <property type="protein sequence ID" value="CAF4444804.1"/>
    <property type="molecule type" value="Genomic_DNA"/>
</dbReference>